<dbReference type="SMART" id="SM00672">
    <property type="entry name" value="CAP10"/>
    <property type="match status" value="1"/>
</dbReference>
<dbReference type="EMBL" id="AF372939">
    <property type="protein sequence ID" value="AAK50079.1"/>
    <property type="molecule type" value="mRNA"/>
</dbReference>
<dbReference type="InterPro" id="IPR051091">
    <property type="entry name" value="O-Glucosyltr/Glycosyltrsf_90"/>
</dbReference>
<feature type="domain" description="Glycosyl transferase CAP10" evidence="1">
    <location>
        <begin position="1"/>
        <end position="145"/>
    </location>
</feature>
<accession>Q94JU0</accession>
<sequence length="228" mass="26761">MEEGKKKKKFMERDAYAYWKGNPFVASPSREDLLTCNLSSLHDWNARIFIQDWISEGQRGFENSNVANQCTYRTLQPLQHYWPIRDKDKCRSIKFAVDWLNNHTQKAQEIGREASEFMQRDLSMENVYDYMFHLLNEYSKLLKYKPQVPKNSVELCTEALVCPSEGEDVNGVDKKFMIGSLVSRPHASGPCSLPPPFDSNGLEKFHRKKLNLIRQVEKWEDSYWQKVL</sequence>
<dbReference type="InterPro" id="IPR006598">
    <property type="entry name" value="CAP10"/>
</dbReference>
<dbReference type="EMBL" id="AY124851">
    <property type="protein sequence ID" value="AAM70560.1"/>
    <property type="molecule type" value="mRNA"/>
</dbReference>
<evidence type="ECO:0000259" key="1">
    <source>
        <dbReference type="SMART" id="SM00672"/>
    </source>
</evidence>
<dbReference type="PANTHER" id="PTHR12203:SF80">
    <property type="entry name" value="GLYCOSYLTRANSFERASE"/>
    <property type="match status" value="1"/>
</dbReference>
<dbReference type="ExpressionAtlas" id="Q94JU0">
    <property type="expression patterns" value="baseline and differential"/>
</dbReference>
<protein>
    <submittedName>
        <fullName evidence="2">At1g63420/F2K11_19</fullName>
    </submittedName>
</protein>
<dbReference type="PANTHER" id="PTHR12203">
    <property type="entry name" value="KDEL LYS-ASP-GLU-LEU CONTAINING - RELATED"/>
    <property type="match status" value="1"/>
</dbReference>
<organism evidence="2">
    <name type="scientific">Arabidopsis thaliana</name>
    <name type="common">Mouse-ear cress</name>
    <dbReference type="NCBI Taxonomy" id="3702"/>
    <lineage>
        <taxon>Eukaryota</taxon>
        <taxon>Viridiplantae</taxon>
        <taxon>Streptophyta</taxon>
        <taxon>Embryophyta</taxon>
        <taxon>Tracheophyta</taxon>
        <taxon>Spermatophyta</taxon>
        <taxon>Magnoliopsida</taxon>
        <taxon>eudicotyledons</taxon>
        <taxon>Gunneridae</taxon>
        <taxon>Pentapetalae</taxon>
        <taxon>rosids</taxon>
        <taxon>malvids</taxon>
        <taxon>Brassicales</taxon>
        <taxon>Brassicaceae</taxon>
        <taxon>Camelineae</taxon>
        <taxon>Arabidopsis</taxon>
    </lineage>
</organism>
<reference evidence="2" key="1">
    <citation type="submission" date="2001-04" db="EMBL/GenBank/DDBJ databases">
        <title>Arabidopsis cDNA clones.</title>
        <authorList>
            <person name="Shinn P."/>
            <person name="Chen H."/>
            <person name="Cheuk R."/>
            <person name="Kim C.J."/>
            <person name="Meyers M.C."/>
            <person name="Banh J."/>
            <person name="Bowser L."/>
            <person name="Carninci P."/>
            <person name="Chung M.K."/>
            <person name="Goldsmith A.D."/>
            <person name="Hayashizaki Y."/>
            <person name="Ishida J."/>
            <person name="Jones T."/>
            <person name="Kamiya A."/>
            <person name="Karlin-Neumann G."/>
            <person name="Kawai J."/>
            <person name="Lam B."/>
            <person name="Lee J.M."/>
            <person name="Lin J."/>
            <person name="Liu S.X."/>
            <person name="Miranda M."/>
            <person name="Narusaka M."/>
            <person name="Nguyen M."/>
            <person name="Palm C.J."/>
            <person name="Pham P.K."/>
            <person name="Quach H.L."/>
            <person name="Sakano H."/>
            <person name="Sakurai T."/>
            <person name="Satou M."/>
            <person name="Seki M."/>
            <person name="Southwick A."/>
            <person name="Toriumi M."/>
            <person name="Yamada K."/>
            <person name="Yu G."/>
            <person name="Shinozaki K."/>
            <person name="Davis R.W."/>
            <person name="Theologis A."/>
            <person name="Ecker J.R."/>
        </authorList>
    </citation>
    <scope>NUCLEOTIDE SEQUENCE</scope>
</reference>
<name>Q94JU0_ARATH</name>
<reference evidence="3" key="2">
    <citation type="submission" date="2002-06" db="EMBL/GenBank/DDBJ databases">
        <title>Arabidopsis ORF clones.</title>
        <authorList>
            <person name="Cheuk R."/>
            <person name="Chen H."/>
            <person name="Kim C.J."/>
            <person name="Shinn P."/>
            <person name="Banh J."/>
            <person name="Bowser L."/>
            <person name="Carninci P."/>
            <person name="Chang E."/>
            <person name="Dale J.M."/>
            <person name="Goldsmith A.D."/>
            <person name="Hayashizaki Y."/>
            <person name="Ishida J."/>
            <person name="Jones T."/>
            <person name="Kamiya A."/>
            <person name="Karlin-Neumann G."/>
            <person name="Kawai J."/>
            <person name="Lam B."/>
            <person name="Lee J.M."/>
            <person name="Lin J."/>
            <person name="Miranda M."/>
            <person name="Narusaka M."/>
            <person name="Nguyen M."/>
            <person name="Onodera C.S."/>
            <person name="Palm C.J."/>
            <person name="Quach H.L."/>
            <person name="Sakurai T."/>
            <person name="Satou M."/>
            <person name="Seki M."/>
            <person name="Southwick A."/>
            <person name="Tang C.C."/>
            <person name="Toriumi M."/>
            <person name="Wu H.C."/>
            <person name="Yamada K."/>
            <person name="Yamamura Y."/>
            <person name="Yu G."/>
            <person name="Yu S."/>
            <person name="Shinozaki K."/>
            <person name="Davis R.W."/>
            <person name="Theologis A."/>
            <person name="Ecker J.R."/>
        </authorList>
    </citation>
    <scope>NUCLEOTIDE SEQUENCE</scope>
</reference>
<evidence type="ECO:0000313" key="3">
    <source>
        <dbReference type="EMBL" id="AAM70560.1"/>
    </source>
</evidence>
<proteinExistence type="evidence at transcript level"/>
<evidence type="ECO:0000313" key="2">
    <source>
        <dbReference type="EMBL" id="AAK50079.1"/>
    </source>
</evidence>
<dbReference type="AlphaFoldDB" id="Q94JU0"/>
<dbReference type="Pfam" id="PF05686">
    <property type="entry name" value="Glyco_transf_90"/>
    <property type="match status" value="1"/>
</dbReference>